<gene>
    <name evidence="2" type="ORF">ABGN05_04955</name>
</gene>
<evidence type="ECO:0008006" key="4">
    <source>
        <dbReference type="Google" id="ProtNLM"/>
    </source>
</evidence>
<comment type="caution">
    <text evidence="2">The sequence shown here is derived from an EMBL/GenBank/DDBJ whole genome shotgun (WGS) entry which is preliminary data.</text>
</comment>
<evidence type="ECO:0000313" key="3">
    <source>
        <dbReference type="Proteomes" id="UP001556692"/>
    </source>
</evidence>
<sequence>MMLKMKKIVSIALATAIGTGAFAANAGSAMAAGSVPAPTVEVQFGPGGHLGDMRRDHSPRPEIREHRFRRDEPRRGHYPRHGYRKGFTPRVCTNGEAVAKVRSLGVNRAHVVWANHRAVKVNGRKFGRHVSVTVGRAPFCPVIRF</sequence>
<proteinExistence type="predicted"/>
<evidence type="ECO:0000313" key="2">
    <source>
        <dbReference type="EMBL" id="MEX0405010.1"/>
    </source>
</evidence>
<reference evidence="2 3" key="1">
    <citation type="submission" date="2024-05" db="EMBL/GenBank/DDBJ databases">
        <authorList>
            <person name="Jiang F."/>
        </authorList>
    </citation>
    <scope>NUCLEOTIDE SEQUENCE [LARGE SCALE GENOMIC DNA]</scope>
    <source>
        <strain evidence="2 3">LZ166</strain>
    </source>
</reference>
<protein>
    <recommendedName>
        <fullName evidence="4">Antifreeze protein</fullName>
    </recommendedName>
</protein>
<accession>A0ABV3SFC7</accession>
<evidence type="ECO:0000256" key="1">
    <source>
        <dbReference type="SAM" id="SignalP"/>
    </source>
</evidence>
<dbReference type="Proteomes" id="UP001556692">
    <property type="component" value="Unassembled WGS sequence"/>
</dbReference>
<dbReference type="EMBL" id="JBDPGJ010000001">
    <property type="protein sequence ID" value="MEX0405010.1"/>
    <property type="molecule type" value="Genomic_DNA"/>
</dbReference>
<feature type="chain" id="PRO_5045650835" description="Antifreeze protein" evidence="1">
    <location>
        <begin position="32"/>
        <end position="145"/>
    </location>
</feature>
<feature type="signal peptide" evidence="1">
    <location>
        <begin position="1"/>
        <end position="31"/>
    </location>
</feature>
<name>A0ABV3SFC7_9HYPH</name>
<organism evidence="2 3">
    <name type="scientific">Aquibium pacificus</name>
    <dbReference type="NCBI Taxonomy" id="3153579"/>
    <lineage>
        <taxon>Bacteria</taxon>
        <taxon>Pseudomonadati</taxon>
        <taxon>Pseudomonadota</taxon>
        <taxon>Alphaproteobacteria</taxon>
        <taxon>Hyphomicrobiales</taxon>
        <taxon>Phyllobacteriaceae</taxon>
        <taxon>Aquibium</taxon>
    </lineage>
</organism>
<keyword evidence="1" id="KW-0732">Signal</keyword>
<keyword evidence="3" id="KW-1185">Reference proteome</keyword>
<dbReference type="RefSeq" id="WP_367952866.1">
    <property type="nucleotide sequence ID" value="NZ_JBDPGJ010000001.1"/>
</dbReference>